<gene>
    <name evidence="3" type="ORF">GCM10023095_30910</name>
</gene>
<dbReference type="RefSeq" id="WP_345014749.1">
    <property type="nucleotide sequence ID" value="NZ_BAABFC010000028.1"/>
</dbReference>
<dbReference type="SUPFAM" id="SSF51735">
    <property type="entry name" value="NAD(P)-binding Rossmann-fold domains"/>
    <property type="match status" value="1"/>
</dbReference>
<keyword evidence="2" id="KW-0560">Oxidoreductase</keyword>
<dbReference type="PANTHER" id="PTHR44196">
    <property type="entry name" value="DEHYDROGENASE/REDUCTASE SDR FAMILY MEMBER 7B"/>
    <property type="match status" value="1"/>
</dbReference>
<dbReference type="InterPro" id="IPR020904">
    <property type="entry name" value="Sc_DH/Rdtase_CS"/>
</dbReference>
<dbReference type="PRINTS" id="PR00081">
    <property type="entry name" value="GDHRDH"/>
</dbReference>
<evidence type="ECO:0000313" key="4">
    <source>
        <dbReference type="Proteomes" id="UP001501321"/>
    </source>
</evidence>
<comment type="similarity">
    <text evidence="1">Belongs to the short-chain dehydrogenases/reductases (SDR) family.</text>
</comment>
<evidence type="ECO:0000256" key="1">
    <source>
        <dbReference type="ARBA" id="ARBA00006484"/>
    </source>
</evidence>
<protein>
    <submittedName>
        <fullName evidence="3">SDR family oxidoreductase</fullName>
    </submittedName>
</protein>
<accession>A0ABP8QJ28</accession>
<dbReference type="InterPro" id="IPR002347">
    <property type="entry name" value="SDR_fam"/>
</dbReference>
<evidence type="ECO:0000313" key="3">
    <source>
        <dbReference type="EMBL" id="GAA4503902.1"/>
    </source>
</evidence>
<sequence length="244" mass="26420">MNILILGASSAIAQAVIDGYVQRGATLLLVARDEHKLRHIADDARIRGAQQVETLCLDAATQGASQQLEHWLETLGLPLDLALLAYGSLPDQAECQTDLARLAQAIEVNFTSAALLCSLLANRMAARGSGTLAVISSVAGDRGRQSNYAYGAAKGGLSLFLQGLRNRLHRHGVKVLTIKPGFVDTPMTAQFDKGALWAQPQQVARGIIKAVDRGQDVVYLPGFWRAIMWVIRLIPETLFKRLAL</sequence>
<keyword evidence="4" id="KW-1185">Reference proteome</keyword>
<reference evidence="4" key="1">
    <citation type="journal article" date="2019" name="Int. J. Syst. Evol. Microbiol.">
        <title>The Global Catalogue of Microorganisms (GCM) 10K type strain sequencing project: providing services to taxonomists for standard genome sequencing and annotation.</title>
        <authorList>
            <consortium name="The Broad Institute Genomics Platform"/>
            <consortium name="The Broad Institute Genome Sequencing Center for Infectious Disease"/>
            <person name="Wu L."/>
            <person name="Ma J."/>
        </authorList>
    </citation>
    <scope>NUCLEOTIDE SEQUENCE [LARGE SCALE GENOMIC DNA]</scope>
    <source>
        <strain evidence="4">JCM 32226</strain>
    </source>
</reference>
<dbReference type="Pfam" id="PF00106">
    <property type="entry name" value="adh_short"/>
    <property type="match status" value="1"/>
</dbReference>
<dbReference type="PROSITE" id="PS00061">
    <property type="entry name" value="ADH_SHORT"/>
    <property type="match status" value="1"/>
</dbReference>
<proteinExistence type="inferred from homology"/>
<dbReference type="Proteomes" id="UP001501321">
    <property type="component" value="Unassembled WGS sequence"/>
</dbReference>
<dbReference type="InterPro" id="IPR036291">
    <property type="entry name" value="NAD(P)-bd_dom_sf"/>
</dbReference>
<dbReference type="EMBL" id="BAABFC010000028">
    <property type="protein sequence ID" value="GAA4503902.1"/>
    <property type="molecule type" value="Genomic_DNA"/>
</dbReference>
<dbReference type="Gene3D" id="3.40.50.720">
    <property type="entry name" value="NAD(P)-binding Rossmann-like Domain"/>
    <property type="match status" value="1"/>
</dbReference>
<organism evidence="3 4">
    <name type="scientific">Pseudaeromonas paramecii</name>
    <dbReference type="NCBI Taxonomy" id="2138166"/>
    <lineage>
        <taxon>Bacteria</taxon>
        <taxon>Pseudomonadati</taxon>
        <taxon>Pseudomonadota</taxon>
        <taxon>Gammaproteobacteria</taxon>
        <taxon>Aeromonadales</taxon>
        <taxon>Aeromonadaceae</taxon>
        <taxon>Pseudaeromonas</taxon>
    </lineage>
</organism>
<comment type="caution">
    <text evidence="3">The sequence shown here is derived from an EMBL/GenBank/DDBJ whole genome shotgun (WGS) entry which is preliminary data.</text>
</comment>
<dbReference type="NCBIfam" id="NF005489">
    <property type="entry name" value="PRK07102.1"/>
    <property type="match status" value="1"/>
</dbReference>
<dbReference type="PANTHER" id="PTHR44196:SF3">
    <property type="entry name" value="SHORT CHAIN DEHYDROGENASE FAMILY PROTEIN"/>
    <property type="match status" value="1"/>
</dbReference>
<evidence type="ECO:0000256" key="2">
    <source>
        <dbReference type="ARBA" id="ARBA00023002"/>
    </source>
</evidence>
<name>A0ABP8QJ28_9GAMM</name>